<keyword evidence="2" id="KW-1185">Reference proteome</keyword>
<proteinExistence type="predicted"/>
<organism evidence="1 2">
    <name type="scientific">Pandoraea horticolens</name>
    <dbReference type="NCBI Taxonomy" id="2508298"/>
    <lineage>
        <taxon>Bacteria</taxon>
        <taxon>Pseudomonadati</taxon>
        <taxon>Pseudomonadota</taxon>
        <taxon>Betaproteobacteria</taxon>
        <taxon>Burkholderiales</taxon>
        <taxon>Burkholderiaceae</taxon>
        <taxon>Pandoraea</taxon>
    </lineage>
</organism>
<protein>
    <submittedName>
        <fullName evidence="1">Uncharacterized protein</fullName>
    </submittedName>
</protein>
<accession>A0A5E4YZQ1</accession>
<dbReference type="AlphaFoldDB" id="A0A5E4YZQ1"/>
<dbReference type="Proteomes" id="UP000343317">
    <property type="component" value="Unassembled WGS sequence"/>
</dbReference>
<evidence type="ECO:0000313" key="1">
    <source>
        <dbReference type="EMBL" id="VVE54441.1"/>
    </source>
</evidence>
<gene>
    <name evidence="1" type="ORF">PHO31112_04926</name>
</gene>
<evidence type="ECO:0000313" key="2">
    <source>
        <dbReference type="Proteomes" id="UP000343317"/>
    </source>
</evidence>
<name>A0A5E4YZQ1_9BURK</name>
<reference evidence="1 2" key="1">
    <citation type="submission" date="2019-08" db="EMBL/GenBank/DDBJ databases">
        <authorList>
            <person name="Peeters C."/>
        </authorList>
    </citation>
    <scope>NUCLEOTIDE SEQUENCE [LARGE SCALE GENOMIC DNA]</scope>
    <source>
        <strain evidence="1 2">LMG 31112</strain>
    </source>
</reference>
<dbReference type="EMBL" id="CABPSM010000023">
    <property type="protein sequence ID" value="VVE54441.1"/>
    <property type="molecule type" value="Genomic_DNA"/>
</dbReference>
<sequence length="267" mass="29867">MEALNQHLSRCLRPVALRAFDRCRWHASPEFRGAAIVGPRSTSRQRTHRHATPVPLACPALRQVLLLLGGEMGVEADSTTCQRTHRYTTPVPLACPVLRQVLLLLVDERDVEADSTACQRTRRYATPVFLACPALRQVLLLLVDERDVEADSTACQRTHRYATPVFLACPALRQVLLLLVGERDVEADSTACRMTHRPDIPHARWRSASAAAVRFVGVVLRLMQPLRAGGTEPVRRKWEAWRCLIEVLVRDVPAIARWPIAGSLTVT</sequence>